<dbReference type="AlphaFoldDB" id="A0A9D4RPE7"/>
<proteinExistence type="inferred from homology"/>
<accession>A0A9D4RPE7</accession>
<dbReference type="Proteomes" id="UP000828390">
    <property type="component" value="Unassembled WGS sequence"/>
</dbReference>
<evidence type="ECO:0000259" key="2">
    <source>
        <dbReference type="Pfam" id="PF00685"/>
    </source>
</evidence>
<evidence type="ECO:0000256" key="1">
    <source>
        <dbReference type="ARBA" id="ARBA00010236"/>
    </source>
</evidence>
<reference evidence="3" key="2">
    <citation type="submission" date="2020-11" db="EMBL/GenBank/DDBJ databases">
        <authorList>
            <person name="McCartney M.A."/>
            <person name="Auch B."/>
            <person name="Kono T."/>
            <person name="Mallez S."/>
            <person name="Becker A."/>
            <person name="Gohl D.M."/>
            <person name="Silverstein K.A.T."/>
            <person name="Koren S."/>
            <person name="Bechman K.B."/>
            <person name="Herman A."/>
            <person name="Abrahante J.E."/>
            <person name="Garbe J."/>
        </authorList>
    </citation>
    <scope>NUCLEOTIDE SEQUENCE</scope>
    <source>
        <strain evidence="3">Duluth1</strain>
        <tissue evidence="3">Whole animal</tissue>
    </source>
</reference>
<protein>
    <recommendedName>
        <fullName evidence="2">Sulfotransferase domain-containing protein</fullName>
    </recommendedName>
</protein>
<evidence type="ECO:0000313" key="4">
    <source>
        <dbReference type="Proteomes" id="UP000828390"/>
    </source>
</evidence>
<dbReference type="PANTHER" id="PTHR45964">
    <property type="entry name" value="WSCD FAMILY MEMBER CG9164"/>
    <property type="match status" value="1"/>
</dbReference>
<comment type="caution">
    <text evidence="3">The sequence shown here is derived from an EMBL/GenBank/DDBJ whole genome shotgun (WGS) entry which is preliminary data.</text>
</comment>
<feature type="domain" description="Sulfotransferase" evidence="2">
    <location>
        <begin position="158"/>
        <end position="329"/>
    </location>
</feature>
<dbReference type="PANTHER" id="PTHR45964:SF5">
    <property type="entry name" value="WSCD FAMILY MEMBER CG9164"/>
    <property type="match status" value="1"/>
</dbReference>
<keyword evidence="4" id="KW-1185">Reference proteome</keyword>
<dbReference type="SUPFAM" id="SSF52540">
    <property type="entry name" value="P-loop containing nucleoside triphosphate hydrolases"/>
    <property type="match status" value="1"/>
</dbReference>
<dbReference type="EMBL" id="JAIWYP010000002">
    <property type="protein sequence ID" value="KAH3873780.1"/>
    <property type="molecule type" value="Genomic_DNA"/>
</dbReference>
<reference evidence="3" key="1">
    <citation type="journal article" date="2019" name="bioRxiv">
        <title>The Genome of the Zebra Mussel, Dreissena polymorpha: A Resource for Invasive Species Research.</title>
        <authorList>
            <person name="McCartney M.A."/>
            <person name="Auch B."/>
            <person name="Kono T."/>
            <person name="Mallez S."/>
            <person name="Zhang Y."/>
            <person name="Obille A."/>
            <person name="Becker A."/>
            <person name="Abrahante J.E."/>
            <person name="Garbe J."/>
            <person name="Badalamenti J.P."/>
            <person name="Herman A."/>
            <person name="Mangelson H."/>
            <person name="Liachko I."/>
            <person name="Sullivan S."/>
            <person name="Sone E.D."/>
            <person name="Koren S."/>
            <person name="Silverstein K.A.T."/>
            <person name="Beckman K.B."/>
            <person name="Gohl D.M."/>
        </authorList>
    </citation>
    <scope>NUCLEOTIDE SEQUENCE</scope>
    <source>
        <strain evidence="3">Duluth1</strain>
        <tissue evidence="3">Whole animal</tissue>
    </source>
</reference>
<dbReference type="InterPro" id="IPR051589">
    <property type="entry name" value="Sialate-O-sulfotransferase"/>
</dbReference>
<dbReference type="InterPro" id="IPR000863">
    <property type="entry name" value="Sulfotransferase_dom"/>
</dbReference>
<comment type="similarity">
    <text evidence="1">Belongs to the WSCD family.</text>
</comment>
<evidence type="ECO:0000313" key="3">
    <source>
        <dbReference type="EMBL" id="KAH3873780.1"/>
    </source>
</evidence>
<organism evidence="3 4">
    <name type="scientific">Dreissena polymorpha</name>
    <name type="common">Zebra mussel</name>
    <name type="synonym">Mytilus polymorpha</name>
    <dbReference type="NCBI Taxonomy" id="45954"/>
    <lineage>
        <taxon>Eukaryota</taxon>
        <taxon>Metazoa</taxon>
        <taxon>Spiralia</taxon>
        <taxon>Lophotrochozoa</taxon>
        <taxon>Mollusca</taxon>
        <taxon>Bivalvia</taxon>
        <taxon>Autobranchia</taxon>
        <taxon>Heteroconchia</taxon>
        <taxon>Euheterodonta</taxon>
        <taxon>Imparidentia</taxon>
        <taxon>Neoheterodontei</taxon>
        <taxon>Myida</taxon>
        <taxon>Dreissenoidea</taxon>
        <taxon>Dreissenidae</taxon>
        <taxon>Dreissena</taxon>
    </lineage>
</organism>
<name>A0A9D4RPE7_DREPO</name>
<gene>
    <name evidence="3" type="ORF">DPMN_037020</name>
</gene>
<dbReference type="GO" id="GO:0008146">
    <property type="term" value="F:sulfotransferase activity"/>
    <property type="evidence" value="ECO:0007669"/>
    <property type="project" value="InterPro"/>
</dbReference>
<dbReference type="InterPro" id="IPR027417">
    <property type="entry name" value="P-loop_NTPase"/>
</dbReference>
<dbReference type="Gene3D" id="3.40.50.300">
    <property type="entry name" value="P-loop containing nucleotide triphosphate hydrolases"/>
    <property type="match status" value="1"/>
</dbReference>
<sequence length="390" mass="45342">MWISFENSVLRLIPILKPPRRMVTIATVSSTRSNHSTTKTFVNVQSSTFSNINSNSTKHKVLYTLAHINLKTSNSNSNHTKLRINCPRDHVIYTDEETWLKGLPRVNDSHNQRLLERLTEANISGTNAVFRSVGNLTCRQRMPRDLRLTPCDLPVTALASPFRCGNTWLRHLVQQATGYGTSSIYCDQELKTKGFPFECERSQQKKTLLVKTHQPEPSDLNEAGKVSMVQLKRRFAKAVYLIRNPYEFIVANHHRFHLDNVPEDQFLGQAGSRWRAKHPSLLKWWQAMNQFWLHDFSGPVFPVVYSNLLHKTETELRGLLEFLRVNVSKTDIRCAVINGEGNFHRQPRKWTQIRSILQLFDVPMQQNINSSFLELKRHLKEKYNIDWHME</sequence>
<dbReference type="Pfam" id="PF00685">
    <property type="entry name" value="Sulfotransfer_1"/>
    <property type="match status" value="1"/>
</dbReference>